<dbReference type="AlphaFoldDB" id="A0A380THS2"/>
<evidence type="ECO:0000259" key="1">
    <source>
        <dbReference type="Pfam" id="PF05099"/>
    </source>
</evidence>
<dbReference type="Pfam" id="PF05099">
    <property type="entry name" value="TerB"/>
    <property type="match status" value="1"/>
</dbReference>
<organism evidence="2">
    <name type="scientific">metagenome</name>
    <dbReference type="NCBI Taxonomy" id="256318"/>
    <lineage>
        <taxon>unclassified sequences</taxon>
        <taxon>metagenomes</taxon>
    </lineage>
</organism>
<dbReference type="CDD" id="cd07313">
    <property type="entry name" value="terB_like_2"/>
    <property type="match status" value="1"/>
</dbReference>
<dbReference type="InterPro" id="IPR007791">
    <property type="entry name" value="DjlA_N"/>
</dbReference>
<dbReference type="SUPFAM" id="SSF158682">
    <property type="entry name" value="TerB-like"/>
    <property type="match status" value="1"/>
</dbReference>
<proteinExistence type="predicted"/>
<accession>A0A380THS2</accession>
<sequence>MLDRLLALFGDLRPPQPEVSGAQAVQRSAAALMVLAAELDGQFGYQERETVLGILSSKYDLPRADAERLVAEAGAAAAASTDLFGLTRDITAEVAFEDRAAIVEMLWEVAYADGTLHDYEANLVRRVAGLLHVSDHDSGAARRRVLERRRANPPVSD</sequence>
<feature type="domain" description="Co-chaperone DjlA N-terminal" evidence="1">
    <location>
        <begin position="28"/>
        <end position="142"/>
    </location>
</feature>
<dbReference type="EMBL" id="UIDG01000441">
    <property type="protein sequence ID" value="SUS07718.1"/>
    <property type="molecule type" value="Genomic_DNA"/>
</dbReference>
<gene>
    <name evidence="2" type="ORF">DF3PB_4960004</name>
</gene>
<reference evidence="2" key="1">
    <citation type="submission" date="2018-07" db="EMBL/GenBank/DDBJ databases">
        <authorList>
            <person name="Quirk P.G."/>
            <person name="Krulwich T.A."/>
        </authorList>
    </citation>
    <scope>NUCLEOTIDE SEQUENCE</scope>
</reference>
<name>A0A380THS2_9ZZZZ</name>
<evidence type="ECO:0000313" key="2">
    <source>
        <dbReference type="EMBL" id="SUS07718.1"/>
    </source>
</evidence>
<dbReference type="InterPro" id="IPR029024">
    <property type="entry name" value="TerB-like"/>
</dbReference>
<protein>
    <recommendedName>
        <fullName evidence="1">Co-chaperone DjlA N-terminal domain-containing protein</fullName>
    </recommendedName>
</protein>
<dbReference type="Gene3D" id="1.10.3680.10">
    <property type="entry name" value="TerB-like"/>
    <property type="match status" value="1"/>
</dbReference>